<evidence type="ECO:0000313" key="4">
    <source>
        <dbReference type="EMBL" id="CAB40819.1"/>
    </source>
</evidence>
<keyword evidence="3" id="KW-1133">Transmembrane helix</keyword>
<comment type="subcellular location">
    <subcellularLocation>
        <location evidence="1">Mitochondrion</location>
    </subcellularLocation>
</comment>
<reference evidence="4" key="1">
    <citation type="journal article" date="1989" name="Nucleic Acids Res.">
        <title>The mitochondrial plasmid from Neurospora intermedia strain Labelle-1b contains a long open reading frame with blocks of amino acids characteristic of reverse transcriptases and related proteins.</title>
        <authorList>
            <person name="Pande S."/>
            <person name="Lemire E.G."/>
            <person name="Nargang F.E."/>
        </authorList>
    </citation>
    <scope>NUCLEOTIDE SEQUENCE</scope>
    <source>
        <strain evidence="4">Labelle-1b</strain>
        <plasmid evidence="4">Mitochondrial plasmid</plasmid>
    </source>
</reference>
<dbReference type="GO" id="GO:0003964">
    <property type="term" value="F:RNA-directed DNA polymerase activity"/>
    <property type="evidence" value="ECO:0007669"/>
    <property type="project" value="UniProtKB-KW"/>
</dbReference>
<dbReference type="AlphaFoldDB" id="Q9XMH7"/>
<dbReference type="SUPFAM" id="SSF56672">
    <property type="entry name" value="DNA/RNA polymerases"/>
    <property type="match status" value="1"/>
</dbReference>
<keyword evidence="2 4" id="KW-0496">Mitochondrion</keyword>
<keyword evidence="4" id="KW-0808">Transferase</keyword>
<dbReference type="GO" id="GO:0005739">
    <property type="term" value="C:mitochondrion"/>
    <property type="evidence" value="ECO:0007669"/>
    <property type="project" value="UniProtKB-SubCell"/>
</dbReference>
<geneLocation type="mitochondrion" evidence="4"/>
<keyword evidence="4" id="KW-0614">Plasmid</keyword>
<dbReference type="EMBL" id="X13912">
    <property type="protein sequence ID" value="CAB40819.1"/>
    <property type="molecule type" value="Genomic_DNA"/>
</dbReference>
<feature type="transmembrane region" description="Helical" evidence="3">
    <location>
        <begin position="129"/>
        <end position="150"/>
    </location>
</feature>
<keyword evidence="4" id="KW-0695">RNA-directed DNA polymerase</keyword>
<proteinExistence type="predicted"/>
<geneLocation type="plasmid" evidence="4">
    <name>Mitochondrial plasmid</name>
</geneLocation>
<keyword evidence="3" id="KW-0812">Transmembrane</keyword>
<evidence type="ECO:0000256" key="3">
    <source>
        <dbReference type="SAM" id="Phobius"/>
    </source>
</evidence>
<dbReference type="PIR" id="S03722">
    <property type="entry name" value="S03722"/>
</dbReference>
<reference evidence="4" key="2">
    <citation type="submission" date="1989-01" db="EMBL/GenBank/DDBJ databases">
        <authorList>
            <person name="Nargang F."/>
        </authorList>
    </citation>
    <scope>NUCLEOTIDE SEQUENCE</scope>
    <source>
        <strain evidence="4">Labelle-1b</strain>
        <plasmid evidence="4">Mitochondrial plasmid</plasmid>
    </source>
</reference>
<evidence type="ECO:0000256" key="2">
    <source>
        <dbReference type="ARBA" id="ARBA00023128"/>
    </source>
</evidence>
<protein>
    <submittedName>
        <fullName evidence="4">Mitochondrial plasmid-encoded ORF (homolog. to reverse transcriptase)</fullName>
    </submittedName>
</protein>
<sequence>MCRPKKTRNRGHSNSKFMIKQSFKDLNKKSILFLNSVLVKNSGLLKISPDFEIKGLEHVKKLVSDIEILVKCLPMLSDTGYINKNDFNIPMVDYVAQVFLDKKDKVQLCKMDKIDTDKRKNYSVAFNKVVYNMILLFLLYLITRIELWFVDCDKRDDMLLDVAVDVKNLKRSITLMIHPYIKSKLGNRGLSIILNGFSGYDTEYYTLDETKKLNELLSGQIAANTAIYLRVPVVNAIPLHYTDLSRDDCLMWGDTEKLKTALPSMDIVISSIRALLYSDQDKLLKDIVSKFEVIPNVQKIYMINGDVVFAFPKTERRELFKLFQPGEKYSSIELMNVCDNLVDNDLEVSLTILMALLREVSGKDDTDKMTDSIKRCINQPSSRIIYKFKGCNDVDKVLSISVKRVMYIMMHFSPAELSMLSDFESFKEELDMIQGQYVTRGKPLKYKVVKSHVHIRDTELLSPPGSKSLAAVGSIYADEGYKKVDIKEYRGKMKELLNEKPKLFKEYGMMDAYITLKHGNTMEEFYLSLSKLGVPLTSTGISKSYVFLEWHKTRYAGYHLIGDVNISDLASLITPKKARAADVSNYIMSYVSAYRGGRNESFMYGIDDIPECEQRKWFDYDMVSAYTSVMSLLGHPDMEKAGRLYDKKVKTMTLEDIMLNYVVLDVVFKFPNGTKYPCIPTRVDDNVDIYPLEGRSIITGCEYWVAKSMGCEMTVKSGVMVPFVKDRKRIEKDRLDYKSPYRQIMSDLQRKRRSHPKKSFYDLMYKLIGNSIYGLASQGIGGKKTFDIKTKSYVKVSGGELSNPILASYITGYCRALMGECLNNVEKLGGKAISVTTDGFLTNIEGFEDKILKNDSLNKDCLMLYRDIRNRLTAVLDDKGAVIESDDRALEIKKEDGKGLLSWKTRGQLGLDHTVELKAMSGFQSKYLDRQFLVEELRRRITGPADLKKFEYVESRLRKAKDIYDKGGHVLIEYSDKSFSIEYDNKRRIVNAWSVCGTLLESVPWGSITPYRRIRNLKETVNTPVFVKGAFTGGSGKKYKSTIETSVRGFIKAALSDNDRFGIPKDQFQTYNDIIKFIRGHDAAKNVKLSKTSISNLKCRNAIARTVPRTDETEGFIKYVTKKITTFDVDRFFKEKPQEKANKKDRIESDN</sequence>
<keyword evidence="4" id="KW-0548">Nucleotidyltransferase</keyword>
<organism evidence="4">
    <name type="scientific">Neurospora intermedia</name>
    <dbReference type="NCBI Taxonomy" id="5142"/>
    <lineage>
        <taxon>Eukaryota</taxon>
        <taxon>Fungi</taxon>
        <taxon>Dikarya</taxon>
        <taxon>Ascomycota</taxon>
        <taxon>Pezizomycotina</taxon>
        <taxon>Sordariomycetes</taxon>
        <taxon>Sordariomycetidae</taxon>
        <taxon>Sordariales</taxon>
        <taxon>Sordariaceae</taxon>
        <taxon>Neurospora</taxon>
    </lineage>
</organism>
<name>Q9XMH7_NEUIN</name>
<evidence type="ECO:0000256" key="1">
    <source>
        <dbReference type="ARBA" id="ARBA00004173"/>
    </source>
</evidence>
<keyword evidence="3" id="KW-0472">Membrane</keyword>
<dbReference type="InterPro" id="IPR043502">
    <property type="entry name" value="DNA/RNA_pol_sf"/>
</dbReference>
<accession>Q9XMH7</accession>